<dbReference type="GO" id="GO:0005743">
    <property type="term" value="C:mitochondrial inner membrane"/>
    <property type="evidence" value="ECO:0007669"/>
    <property type="project" value="UniProtKB-SubCell"/>
</dbReference>
<comment type="similarity">
    <text evidence="2">Belongs to the ATPase A chain family.</text>
</comment>
<reference evidence="13" key="1">
    <citation type="journal article" date="2012" name="Mol. Biol. Rep.">
        <title>Nearly complete mitochondrial genome of Polyascus gregaria and the phylogenetic relationships among maxillopodans.</title>
        <authorList>
            <person name="Yan J."/>
            <person name="Zhou J."/>
            <person name="Li P."/>
            <person name="Sun H."/>
            <person name="Zhou K."/>
        </authorList>
    </citation>
    <scope>NUCLEOTIDE SEQUENCE</scope>
</reference>
<dbReference type="Pfam" id="PF00119">
    <property type="entry name" value="ATP-synt_A"/>
    <property type="match status" value="1"/>
</dbReference>
<keyword evidence="7 12" id="KW-1133">Transmembrane helix</keyword>
<keyword evidence="13" id="KW-0496">Mitochondrion</keyword>
<proteinExistence type="inferred from homology"/>
<keyword evidence="8" id="KW-0406">Ion transport</keyword>
<dbReference type="InterPro" id="IPR045083">
    <property type="entry name" value="ATP_synth_F0_asu_bact/mt"/>
</dbReference>
<evidence type="ECO:0000256" key="6">
    <source>
        <dbReference type="ARBA" id="ARBA00022781"/>
    </source>
</evidence>
<dbReference type="CDD" id="cd00310">
    <property type="entry name" value="ATP-synt_Fo_a_6"/>
    <property type="match status" value="1"/>
</dbReference>
<dbReference type="GO" id="GO:0046933">
    <property type="term" value="F:proton-transporting ATP synthase activity, rotational mechanism"/>
    <property type="evidence" value="ECO:0007669"/>
    <property type="project" value="TreeGrafter"/>
</dbReference>
<dbReference type="PANTHER" id="PTHR11410:SF0">
    <property type="entry name" value="ATP SYNTHASE SUBUNIT A"/>
    <property type="match status" value="1"/>
</dbReference>
<keyword evidence="4" id="KW-0138">CF(0)</keyword>
<evidence type="ECO:0000256" key="7">
    <source>
        <dbReference type="ARBA" id="ARBA00022989"/>
    </source>
</evidence>
<dbReference type="GO" id="GO:0045259">
    <property type="term" value="C:proton-transporting ATP synthase complex"/>
    <property type="evidence" value="ECO:0007669"/>
    <property type="project" value="UniProtKB-KW"/>
</dbReference>
<organism evidence="13">
    <name type="scientific">Polyascus gregaria</name>
    <dbReference type="NCBI Taxonomy" id="238043"/>
    <lineage>
        <taxon>Eukaryota</taxon>
        <taxon>Metazoa</taxon>
        <taxon>Ecdysozoa</taxon>
        <taxon>Arthropoda</taxon>
        <taxon>Crustacea</taxon>
        <taxon>Multicrustacea</taxon>
        <taxon>Cirripedia</taxon>
        <taxon>Rhizocephala</taxon>
        <taxon>Sacculinidae</taxon>
        <taxon>Polyascus</taxon>
    </lineage>
</organism>
<name>H8ZWM9_9CRUS</name>
<accession>H8ZWM9</accession>
<gene>
    <name evidence="13" type="primary">ATP6</name>
</gene>
<evidence type="ECO:0000256" key="11">
    <source>
        <dbReference type="RuleBase" id="RU004450"/>
    </source>
</evidence>
<geneLocation type="mitochondrion" evidence="13"/>
<evidence type="ECO:0000256" key="12">
    <source>
        <dbReference type="SAM" id="Phobius"/>
    </source>
</evidence>
<dbReference type="SUPFAM" id="SSF81336">
    <property type="entry name" value="F1F0 ATP synthase subunit A"/>
    <property type="match status" value="1"/>
</dbReference>
<feature type="transmembrane region" description="Helical" evidence="12">
    <location>
        <begin position="65"/>
        <end position="87"/>
    </location>
</feature>
<feature type="transmembrane region" description="Helical" evidence="12">
    <location>
        <begin position="128"/>
        <end position="147"/>
    </location>
</feature>
<evidence type="ECO:0000256" key="9">
    <source>
        <dbReference type="ARBA" id="ARBA00023136"/>
    </source>
</evidence>
<sequence>MMMNLFSSFDPVSSMYMYMYIYLFMFIVLFFTFSLFWVEGSHYTIFVKGFFDWLKFEVKSVKMSYLYSILYLSIFFIVLLFNVVGMFPYTFVWSSQISMNYGFSIWILYLVILNNWCNKPLDVMSNLVPSGTPFILVFMMVIVETISDWIRPITLSIRLSANLTAGHLILSLFGDFLVNSLNSLYFSVFFIYMIMFILEFMIGVIQSYVFFCYF</sequence>
<evidence type="ECO:0000313" key="13">
    <source>
        <dbReference type="EMBL" id="AEO93195.1"/>
    </source>
</evidence>
<dbReference type="InterPro" id="IPR035908">
    <property type="entry name" value="F0_ATP_A_sf"/>
</dbReference>
<evidence type="ECO:0000256" key="2">
    <source>
        <dbReference type="ARBA" id="ARBA00006810"/>
    </source>
</evidence>
<feature type="transmembrane region" description="Helical" evidence="12">
    <location>
        <begin position="99"/>
        <end position="116"/>
    </location>
</feature>
<dbReference type="AlphaFoldDB" id="H8ZWM9"/>
<keyword evidence="3" id="KW-0813">Transport</keyword>
<evidence type="ECO:0000256" key="3">
    <source>
        <dbReference type="ARBA" id="ARBA00022448"/>
    </source>
</evidence>
<keyword evidence="9 12" id="KW-0472">Membrane</keyword>
<dbReference type="PRINTS" id="PR00123">
    <property type="entry name" value="ATPASEA"/>
</dbReference>
<evidence type="ECO:0000256" key="5">
    <source>
        <dbReference type="ARBA" id="ARBA00022692"/>
    </source>
</evidence>
<dbReference type="InterPro" id="IPR000568">
    <property type="entry name" value="ATP_synth_F0_asu"/>
</dbReference>
<evidence type="ECO:0000256" key="10">
    <source>
        <dbReference type="ARBA" id="ARBA00023310"/>
    </source>
</evidence>
<dbReference type="InterPro" id="IPR023011">
    <property type="entry name" value="ATP_synth_F0_asu_AS"/>
</dbReference>
<evidence type="ECO:0000256" key="8">
    <source>
        <dbReference type="ARBA" id="ARBA00023065"/>
    </source>
</evidence>
<feature type="transmembrane region" description="Helical" evidence="12">
    <location>
        <begin position="20"/>
        <end position="38"/>
    </location>
</feature>
<dbReference type="PROSITE" id="PS00449">
    <property type="entry name" value="ATPASE_A"/>
    <property type="match status" value="1"/>
</dbReference>
<evidence type="ECO:0000256" key="4">
    <source>
        <dbReference type="ARBA" id="ARBA00022547"/>
    </source>
</evidence>
<evidence type="ECO:0000256" key="1">
    <source>
        <dbReference type="ARBA" id="ARBA00004141"/>
    </source>
</evidence>
<feature type="transmembrane region" description="Helical" evidence="12">
    <location>
        <begin position="184"/>
        <end position="211"/>
    </location>
</feature>
<protein>
    <recommendedName>
        <fullName evidence="11">ATP synthase subunit a</fullName>
    </recommendedName>
</protein>
<keyword evidence="10" id="KW-0066">ATP synthesis</keyword>
<dbReference type="PANTHER" id="PTHR11410">
    <property type="entry name" value="ATP SYNTHASE SUBUNIT A"/>
    <property type="match status" value="1"/>
</dbReference>
<dbReference type="EMBL" id="JN616263">
    <property type="protein sequence ID" value="AEO93195.1"/>
    <property type="molecule type" value="Genomic_DNA"/>
</dbReference>
<dbReference type="NCBIfam" id="TIGR01131">
    <property type="entry name" value="ATP_synt_6_or_A"/>
    <property type="match status" value="1"/>
</dbReference>
<keyword evidence="6" id="KW-0375">Hydrogen ion transport</keyword>
<keyword evidence="5 12" id="KW-0812">Transmembrane</keyword>
<feature type="transmembrane region" description="Helical" evidence="12">
    <location>
        <begin position="159"/>
        <end position="178"/>
    </location>
</feature>
<dbReference type="Gene3D" id="1.20.120.220">
    <property type="entry name" value="ATP synthase, F0 complex, subunit A"/>
    <property type="match status" value="1"/>
</dbReference>
<comment type="subcellular location">
    <subcellularLocation>
        <location evidence="1">Membrane</location>
        <topology evidence="1">Multi-pass membrane protein</topology>
    </subcellularLocation>
    <subcellularLocation>
        <location evidence="11">Mitochondrion inner membrane</location>
        <topology evidence="11">Multi-pass membrane protein</topology>
    </subcellularLocation>
</comment>